<keyword evidence="6" id="KW-1185">Reference proteome</keyword>
<evidence type="ECO:0000313" key="6">
    <source>
        <dbReference type="Proteomes" id="UP000322499"/>
    </source>
</evidence>
<keyword evidence="3" id="KW-0046">Antibiotic resistance</keyword>
<accession>A0A5S5CQT6</accession>
<organism evidence="5 6">
    <name type="scientific">Blastococcus xanthinilyticus</name>
    <dbReference type="NCBI Taxonomy" id="1564164"/>
    <lineage>
        <taxon>Bacteria</taxon>
        <taxon>Bacillati</taxon>
        <taxon>Actinomycetota</taxon>
        <taxon>Actinomycetes</taxon>
        <taxon>Geodermatophilales</taxon>
        <taxon>Geodermatophilaceae</taxon>
        <taxon>Blastococcus</taxon>
    </lineage>
</organism>
<gene>
    <name evidence="5" type="ORF">BD833_11196</name>
</gene>
<protein>
    <recommendedName>
        <fullName evidence="2">Bleomycin resistance protein</fullName>
    </recommendedName>
</protein>
<dbReference type="GO" id="GO:0046677">
    <property type="term" value="P:response to antibiotic"/>
    <property type="evidence" value="ECO:0007669"/>
    <property type="project" value="UniProtKB-KW"/>
</dbReference>
<dbReference type="Pfam" id="PF20066">
    <property type="entry name" value="Glyoxalase_8"/>
    <property type="match status" value="1"/>
</dbReference>
<evidence type="ECO:0000256" key="3">
    <source>
        <dbReference type="ARBA" id="ARBA00023251"/>
    </source>
</evidence>
<evidence type="ECO:0000256" key="2">
    <source>
        <dbReference type="ARBA" id="ARBA00021572"/>
    </source>
</evidence>
<dbReference type="InterPro" id="IPR037523">
    <property type="entry name" value="VOC_core"/>
</dbReference>
<dbReference type="InterPro" id="IPR000335">
    <property type="entry name" value="Bleomycin-R"/>
</dbReference>
<dbReference type="InterPro" id="IPR045517">
    <property type="entry name" value="Glyoxalase_8"/>
</dbReference>
<reference evidence="5 6" key="1">
    <citation type="submission" date="2019-07" db="EMBL/GenBank/DDBJ databases">
        <title>Genomic Encyclopedia of Archaeal and Bacterial Type Strains, Phase II (KMG-II): from individual species to whole genera.</title>
        <authorList>
            <person name="Goeker M."/>
        </authorList>
    </citation>
    <scope>NUCLEOTIDE SEQUENCE [LARGE SCALE GENOMIC DNA]</scope>
    <source>
        <strain evidence="5 6">DSM 46842</strain>
    </source>
</reference>
<evidence type="ECO:0000256" key="1">
    <source>
        <dbReference type="ARBA" id="ARBA00011051"/>
    </source>
</evidence>
<comment type="caution">
    <text evidence="5">The sequence shown here is derived from an EMBL/GenBank/DDBJ whole genome shotgun (WGS) entry which is preliminary data.</text>
</comment>
<dbReference type="SUPFAM" id="SSF54593">
    <property type="entry name" value="Glyoxalase/Bleomycin resistance protein/Dihydroxybiphenyl dioxygenase"/>
    <property type="match status" value="1"/>
</dbReference>
<dbReference type="RefSeq" id="WP_208092720.1">
    <property type="nucleotide sequence ID" value="NZ_VNHW01000011.1"/>
</dbReference>
<dbReference type="EMBL" id="VNHW01000011">
    <property type="protein sequence ID" value="TYP85955.1"/>
    <property type="molecule type" value="Genomic_DNA"/>
</dbReference>
<name>A0A5S5CQT6_9ACTN</name>
<dbReference type="Pfam" id="PF19581">
    <property type="entry name" value="Glyoxalase_7"/>
    <property type="match status" value="1"/>
</dbReference>
<dbReference type="AlphaFoldDB" id="A0A5S5CQT6"/>
<sequence>MSGTDPGSAPGSLRAKQMAVRLRADLRAHHAVELTHGQCLELVARQHGAADWNTLVARPPRGTAEVPWGAAGATIPVLRIFSVAAALQFYVDFLGFQLDFGGPSGGPGTPYYGQVTRAATTVHLTEVPYAPGVGATVLVWVTGLDRLRAELDARRAEVPVWGPAVWVPEIEQAPWGARVLTLADPFGNHLHLNEPDDADARRVLPAWGGAGSGG</sequence>
<dbReference type="Gene3D" id="3.10.180.10">
    <property type="entry name" value="2,3-Dihydroxybiphenyl 1,2-Dioxygenase, domain 1"/>
    <property type="match status" value="1"/>
</dbReference>
<dbReference type="InterPro" id="IPR029068">
    <property type="entry name" value="Glyas_Bleomycin-R_OHBP_Dase"/>
</dbReference>
<dbReference type="PROSITE" id="PS51819">
    <property type="entry name" value="VOC"/>
    <property type="match status" value="1"/>
</dbReference>
<evidence type="ECO:0000313" key="5">
    <source>
        <dbReference type="EMBL" id="TYP85955.1"/>
    </source>
</evidence>
<evidence type="ECO:0000259" key="4">
    <source>
        <dbReference type="PROSITE" id="PS51819"/>
    </source>
</evidence>
<proteinExistence type="inferred from homology"/>
<comment type="similarity">
    <text evidence="1">Belongs to the bleomycin resistance protein family.</text>
</comment>
<dbReference type="Proteomes" id="UP000322499">
    <property type="component" value="Unassembled WGS sequence"/>
</dbReference>
<feature type="domain" description="VOC" evidence="4">
    <location>
        <begin position="72"/>
        <end position="195"/>
    </location>
</feature>